<dbReference type="InParanoid" id="B4LD20"/>
<feature type="chain" id="PRO_5006457115" evidence="1">
    <location>
        <begin position="26"/>
        <end position="282"/>
    </location>
</feature>
<name>B4LD20_DROVI</name>
<sequence length="282" mass="32806">MNTLNLHVFLFGIFYCLFMVPEAVSLPIARTTVDFNGPTEDLFEIEPNAKRNSGSVLTTISGKQETEVTLNIPELVSVPEARPTDDFNWSRMSYFGRTEDGSQLELELNKKDLFLKADKRTLSAKKKQTTMSSKQKTVTKVSEDQFGPLEYNPWVITFGNQLMDAGHTKDRKENKRVSVASNPVKNYDPINIKLSTVCTGTTIPYGEHKVMKWLDRHVHKHEHSNRAFYMELRHDLFIKANSEMCHDKKYVKWMDYQECSLRRHQRLESYIPQYPLHQILRD</sequence>
<dbReference type="OrthoDB" id="7882950at2759"/>
<dbReference type="KEGG" id="dvi:6622149"/>
<evidence type="ECO:0000313" key="2">
    <source>
        <dbReference type="EMBL" id="EDW69901.2"/>
    </source>
</evidence>
<evidence type="ECO:0000313" key="3">
    <source>
        <dbReference type="Proteomes" id="UP000008792"/>
    </source>
</evidence>
<dbReference type="Proteomes" id="UP000008792">
    <property type="component" value="Unassembled WGS sequence"/>
</dbReference>
<keyword evidence="1" id="KW-0732">Signal</keyword>
<organism evidence="2 3">
    <name type="scientific">Drosophila virilis</name>
    <name type="common">Fruit fly</name>
    <dbReference type="NCBI Taxonomy" id="7244"/>
    <lineage>
        <taxon>Eukaryota</taxon>
        <taxon>Metazoa</taxon>
        <taxon>Ecdysozoa</taxon>
        <taxon>Arthropoda</taxon>
        <taxon>Hexapoda</taxon>
        <taxon>Insecta</taxon>
        <taxon>Pterygota</taxon>
        <taxon>Neoptera</taxon>
        <taxon>Endopterygota</taxon>
        <taxon>Diptera</taxon>
        <taxon>Brachycera</taxon>
        <taxon>Muscomorpha</taxon>
        <taxon>Ephydroidea</taxon>
        <taxon>Drosophilidae</taxon>
        <taxon>Drosophila</taxon>
    </lineage>
</organism>
<accession>B4LD20</accession>
<evidence type="ECO:0000256" key="1">
    <source>
        <dbReference type="SAM" id="SignalP"/>
    </source>
</evidence>
<feature type="signal peptide" evidence="1">
    <location>
        <begin position="1"/>
        <end position="25"/>
    </location>
</feature>
<proteinExistence type="predicted"/>
<dbReference type="HOGENOM" id="CLU_128402_0_0_1"/>
<gene>
    <name evidence="2" type="primary">Dvir\GJ11864</name>
    <name evidence="2" type="ORF">Dvir_GJ11864</name>
</gene>
<dbReference type="eggNOG" id="ENOG502T8AV">
    <property type="taxonomic scope" value="Eukaryota"/>
</dbReference>
<keyword evidence="3" id="KW-1185">Reference proteome</keyword>
<dbReference type="EMBL" id="CH940647">
    <property type="protein sequence ID" value="EDW69901.2"/>
    <property type="molecule type" value="Genomic_DNA"/>
</dbReference>
<protein>
    <submittedName>
        <fullName evidence="2">Uncharacterized protein</fullName>
    </submittedName>
</protein>
<dbReference type="AlphaFoldDB" id="B4LD20"/>
<reference evidence="2 3" key="1">
    <citation type="journal article" date="2007" name="Nature">
        <title>Evolution of genes and genomes on the Drosophila phylogeny.</title>
        <authorList>
            <consortium name="Drosophila 12 Genomes Consortium"/>
            <person name="Clark A.G."/>
            <person name="Eisen M.B."/>
            <person name="Smith D.R."/>
            <person name="Bergman C.M."/>
            <person name="Oliver B."/>
            <person name="Markow T.A."/>
            <person name="Kaufman T.C."/>
            <person name="Kellis M."/>
            <person name="Gelbart W."/>
            <person name="Iyer V.N."/>
            <person name="Pollard D.A."/>
            <person name="Sackton T.B."/>
            <person name="Larracuente A.M."/>
            <person name="Singh N.D."/>
            <person name="Abad J.P."/>
            <person name="Abt D.N."/>
            <person name="Adryan B."/>
            <person name="Aguade M."/>
            <person name="Akashi H."/>
            <person name="Anderson W.W."/>
            <person name="Aquadro C.F."/>
            <person name="Ardell D.H."/>
            <person name="Arguello R."/>
            <person name="Artieri C.G."/>
            <person name="Barbash D.A."/>
            <person name="Barker D."/>
            <person name="Barsanti P."/>
            <person name="Batterham P."/>
            <person name="Batzoglou S."/>
            <person name="Begun D."/>
            <person name="Bhutkar A."/>
            <person name="Blanco E."/>
            <person name="Bosak S.A."/>
            <person name="Bradley R.K."/>
            <person name="Brand A.D."/>
            <person name="Brent M.R."/>
            <person name="Brooks A.N."/>
            <person name="Brown R.H."/>
            <person name="Butlin R.K."/>
            <person name="Caggese C."/>
            <person name="Calvi B.R."/>
            <person name="Bernardo de Carvalho A."/>
            <person name="Caspi A."/>
            <person name="Castrezana S."/>
            <person name="Celniker S.E."/>
            <person name="Chang J.L."/>
            <person name="Chapple C."/>
            <person name="Chatterji S."/>
            <person name="Chinwalla A."/>
            <person name="Civetta A."/>
            <person name="Clifton S.W."/>
            <person name="Comeron J.M."/>
            <person name="Costello J.C."/>
            <person name="Coyne J.A."/>
            <person name="Daub J."/>
            <person name="David R.G."/>
            <person name="Delcher A.L."/>
            <person name="Delehaunty K."/>
            <person name="Do C.B."/>
            <person name="Ebling H."/>
            <person name="Edwards K."/>
            <person name="Eickbush T."/>
            <person name="Evans J.D."/>
            <person name="Filipski A."/>
            <person name="Findeiss S."/>
            <person name="Freyhult E."/>
            <person name="Fulton L."/>
            <person name="Fulton R."/>
            <person name="Garcia A.C."/>
            <person name="Gardiner A."/>
            <person name="Garfield D.A."/>
            <person name="Garvin B.E."/>
            <person name="Gibson G."/>
            <person name="Gilbert D."/>
            <person name="Gnerre S."/>
            <person name="Godfrey J."/>
            <person name="Good R."/>
            <person name="Gotea V."/>
            <person name="Gravely B."/>
            <person name="Greenberg A.J."/>
            <person name="Griffiths-Jones S."/>
            <person name="Gross S."/>
            <person name="Guigo R."/>
            <person name="Gustafson E.A."/>
            <person name="Haerty W."/>
            <person name="Hahn M.W."/>
            <person name="Halligan D.L."/>
            <person name="Halpern A.L."/>
            <person name="Halter G.M."/>
            <person name="Han M.V."/>
            <person name="Heger A."/>
            <person name="Hillier L."/>
            <person name="Hinrichs A.S."/>
            <person name="Holmes I."/>
            <person name="Hoskins R.A."/>
            <person name="Hubisz M.J."/>
            <person name="Hultmark D."/>
            <person name="Huntley M.A."/>
            <person name="Jaffe D.B."/>
            <person name="Jagadeeshan S."/>
            <person name="Jeck W.R."/>
            <person name="Johnson J."/>
            <person name="Jones C.D."/>
            <person name="Jordan W.C."/>
            <person name="Karpen G.H."/>
            <person name="Kataoka E."/>
            <person name="Keightley P.D."/>
            <person name="Kheradpour P."/>
            <person name="Kirkness E.F."/>
            <person name="Koerich L.B."/>
            <person name="Kristiansen K."/>
            <person name="Kudrna D."/>
            <person name="Kulathinal R.J."/>
            <person name="Kumar S."/>
            <person name="Kwok R."/>
            <person name="Lander E."/>
            <person name="Langley C.H."/>
            <person name="Lapoint R."/>
            <person name="Lazzaro B.P."/>
            <person name="Lee S.J."/>
            <person name="Levesque L."/>
            <person name="Li R."/>
            <person name="Lin C.F."/>
            <person name="Lin M.F."/>
            <person name="Lindblad-Toh K."/>
            <person name="Llopart A."/>
            <person name="Long M."/>
            <person name="Low L."/>
            <person name="Lozovsky E."/>
            <person name="Lu J."/>
            <person name="Luo M."/>
            <person name="Machado C.A."/>
            <person name="Makalowski W."/>
            <person name="Marzo M."/>
            <person name="Matsuda M."/>
            <person name="Matzkin L."/>
            <person name="McAllister B."/>
            <person name="McBride C.S."/>
            <person name="McKernan B."/>
            <person name="McKernan K."/>
            <person name="Mendez-Lago M."/>
            <person name="Minx P."/>
            <person name="Mollenhauer M.U."/>
            <person name="Montooth K."/>
            <person name="Mount S.M."/>
            <person name="Mu X."/>
            <person name="Myers E."/>
            <person name="Negre B."/>
            <person name="Newfeld S."/>
            <person name="Nielsen R."/>
            <person name="Noor M.A."/>
            <person name="O'Grady P."/>
            <person name="Pachter L."/>
            <person name="Papaceit M."/>
            <person name="Parisi M.J."/>
            <person name="Parisi M."/>
            <person name="Parts L."/>
            <person name="Pedersen J.S."/>
            <person name="Pesole G."/>
            <person name="Phillippy A.M."/>
            <person name="Ponting C.P."/>
            <person name="Pop M."/>
            <person name="Porcelli D."/>
            <person name="Powell J.R."/>
            <person name="Prohaska S."/>
            <person name="Pruitt K."/>
            <person name="Puig M."/>
            <person name="Quesneville H."/>
            <person name="Ram K.R."/>
            <person name="Rand D."/>
            <person name="Rasmussen M.D."/>
            <person name="Reed L.K."/>
            <person name="Reenan R."/>
            <person name="Reily A."/>
            <person name="Remington K.A."/>
            <person name="Rieger T.T."/>
            <person name="Ritchie M.G."/>
            <person name="Robin C."/>
            <person name="Rogers Y.H."/>
            <person name="Rohde C."/>
            <person name="Rozas J."/>
            <person name="Rubenfield M.J."/>
            <person name="Ruiz A."/>
            <person name="Russo S."/>
            <person name="Salzberg S.L."/>
            <person name="Sanchez-Gracia A."/>
            <person name="Saranga D.J."/>
            <person name="Sato H."/>
            <person name="Schaeffer S.W."/>
            <person name="Schatz M.C."/>
            <person name="Schlenke T."/>
            <person name="Schwartz R."/>
            <person name="Segarra C."/>
            <person name="Singh R.S."/>
            <person name="Sirot L."/>
            <person name="Sirota M."/>
            <person name="Sisneros N.B."/>
            <person name="Smith C.D."/>
            <person name="Smith T.F."/>
            <person name="Spieth J."/>
            <person name="Stage D.E."/>
            <person name="Stark A."/>
            <person name="Stephan W."/>
            <person name="Strausberg R.L."/>
            <person name="Strempel S."/>
            <person name="Sturgill D."/>
            <person name="Sutton G."/>
            <person name="Sutton G.G."/>
            <person name="Tao W."/>
            <person name="Teichmann S."/>
            <person name="Tobari Y.N."/>
            <person name="Tomimura Y."/>
            <person name="Tsolas J.M."/>
            <person name="Valente V.L."/>
            <person name="Venter E."/>
            <person name="Venter J.C."/>
            <person name="Vicario S."/>
            <person name="Vieira F.G."/>
            <person name="Vilella A.J."/>
            <person name="Villasante A."/>
            <person name="Walenz B."/>
            <person name="Wang J."/>
            <person name="Wasserman M."/>
            <person name="Watts T."/>
            <person name="Wilson D."/>
            <person name="Wilson R.K."/>
            <person name="Wing R.A."/>
            <person name="Wolfner M.F."/>
            <person name="Wong A."/>
            <person name="Wong G.K."/>
            <person name="Wu C.I."/>
            <person name="Wu G."/>
            <person name="Yamamoto D."/>
            <person name="Yang H.P."/>
            <person name="Yang S.P."/>
            <person name="Yorke J.A."/>
            <person name="Yoshida K."/>
            <person name="Zdobnov E."/>
            <person name="Zhang P."/>
            <person name="Zhang Y."/>
            <person name="Zimin A.V."/>
            <person name="Baldwin J."/>
            <person name="Abdouelleil A."/>
            <person name="Abdulkadir J."/>
            <person name="Abebe A."/>
            <person name="Abera B."/>
            <person name="Abreu J."/>
            <person name="Acer S.C."/>
            <person name="Aftuck L."/>
            <person name="Alexander A."/>
            <person name="An P."/>
            <person name="Anderson E."/>
            <person name="Anderson S."/>
            <person name="Arachi H."/>
            <person name="Azer M."/>
            <person name="Bachantsang P."/>
            <person name="Barry A."/>
            <person name="Bayul T."/>
            <person name="Berlin A."/>
            <person name="Bessette D."/>
            <person name="Bloom T."/>
            <person name="Blye J."/>
            <person name="Boguslavskiy L."/>
            <person name="Bonnet C."/>
            <person name="Boukhgalter B."/>
            <person name="Bourzgui I."/>
            <person name="Brown A."/>
            <person name="Cahill P."/>
            <person name="Channer S."/>
            <person name="Cheshatsang Y."/>
            <person name="Chuda L."/>
            <person name="Citroen M."/>
            <person name="Collymore A."/>
            <person name="Cooke P."/>
            <person name="Costello M."/>
            <person name="D'Aco K."/>
            <person name="Daza R."/>
            <person name="De Haan G."/>
            <person name="DeGray S."/>
            <person name="DeMaso C."/>
            <person name="Dhargay N."/>
            <person name="Dooley K."/>
            <person name="Dooley E."/>
            <person name="Doricent M."/>
            <person name="Dorje P."/>
            <person name="Dorjee K."/>
            <person name="Dupes A."/>
            <person name="Elong R."/>
            <person name="Falk J."/>
            <person name="Farina A."/>
            <person name="Faro S."/>
            <person name="Ferguson D."/>
            <person name="Fisher S."/>
            <person name="Foley C.D."/>
            <person name="Franke A."/>
            <person name="Friedrich D."/>
            <person name="Gadbois L."/>
            <person name="Gearin G."/>
            <person name="Gearin C.R."/>
            <person name="Giannoukos G."/>
            <person name="Goode T."/>
            <person name="Graham J."/>
            <person name="Grandbois E."/>
            <person name="Grewal S."/>
            <person name="Gyaltsen K."/>
            <person name="Hafez N."/>
            <person name="Hagos B."/>
            <person name="Hall J."/>
            <person name="Henson C."/>
            <person name="Hollinger A."/>
            <person name="Honan T."/>
            <person name="Huard M.D."/>
            <person name="Hughes L."/>
            <person name="Hurhula B."/>
            <person name="Husby M.E."/>
            <person name="Kamat A."/>
            <person name="Kanga B."/>
            <person name="Kashin S."/>
            <person name="Khazanovich D."/>
            <person name="Kisner P."/>
            <person name="Lance K."/>
            <person name="Lara M."/>
            <person name="Lee W."/>
            <person name="Lennon N."/>
            <person name="Letendre F."/>
            <person name="LeVine R."/>
            <person name="Lipovsky A."/>
            <person name="Liu X."/>
            <person name="Liu J."/>
            <person name="Liu S."/>
            <person name="Lokyitsang T."/>
            <person name="Lokyitsang Y."/>
            <person name="Lubonja R."/>
            <person name="Lui A."/>
            <person name="MacDonald P."/>
            <person name="Magnisalis V."/>
            <person name="Maru K."/>
            <person name="Matthews C."/>
            <person name="McCusker W."/>
            <person name="McDonough S."/>
            <person name="Mehta T."/>
            <person name="Meldrim J."/>
            <person name="Meneus L."/>
            <person name="Mihai O."/>
            <person name="Mihalev A."/>
            <person name="Mihova T."/>
            <person name="Mittelman R."/>
            <person name="Mlenga V."/>
            <person name="Montmayeur A."/>
            <person name="Mulrain L."/>
            <person name="Navidi A."/>
            <person name="Naylor J."/>
            <person name="Negash T."/>
            <person name="Nguyen T."/>
            <person name="Nguyen N."/>
            <person name="Nicol R."/>
            <person name="Norbu C."/>
            <person name="Norbu N."/>
            <person name="Novod N."/>
            <person name="O'Neill B."/>
            <person name="Osman S."/>
            <person name="Markiewicz E."/>
            <person name="Oyono O.L."/>
            <person name="Patti C."/>
            <person name="Phunkhang P."/>
            <person name="Pierre F."/>
            <person name="Priest M."/>
            <person name="Raghuraman S."/>
            <person name="Rege F."/>
            <person name="Reyes R."/>
            <person name="Rise C."/>
            <person name="Rogov P."/>
            <person name="Ross K."/>
            <person name="Ryan E."/>
            <person name="Settipalli S."/>
            <person name="Shea T."/>
            <person name="Sherpa N."/>
            <person name="Shi L."/>
            <person name="Shih D."/>
            <person name="Sparrow T."/>
            <person name="Spaulding J."/>
            <person name="Stalker J."/>
            <person name="Stange-Thomann N."/>
            <person name="Stavropoulos S."/>
            <person name="Stone C."/>
            <person name="Strader C."/>
            <person name="Tesfaye S."/>
            <person name="Thomson T."/>
            <person name="Thoulutsang Y."/>
            <person name="Thoulutsang D."/>
            <person name="Topham K."/>
            <person name="Topping I."/>
            <person name="Tsamla T."/>
            <person name="Vassiliev H."/>
            <person name="Vo A."/>
            <person name="Wangchuk T."/>
            <person name="Wangdi T."/>
            <person name="Weiand M."/>
            <person name="Wilkinson J."/>
            <person name="Wilson A."/>
            <person name="Yadav S."/>
            <person name="Young G."/>
            <person name="Yu Q."/>
            <person name="Zembek L."/>
            <person name="Zhong D."/>
            <person name="Zimmer A."/>
            <person name="Zwirko Z."/>
            <person name="Jaffe D.B."/>
            <person name="Alvarez P."/>
            <person name="Brockman W."/>
            <person name="Butler J."/>
            <person name="Chin C."/>
            <person name="Gnerre S."/>
            <person name="Grabherr M."/>
            <person name="Kleber M."/>
            <person name="Mauceli E."/>
            <person name="MacCallum I."/>
        </authorList>
    </citation>
    <scope>NUCLEOTIDE SEQUENCE [LARGE SCALE GENOMIC DNA]</scope>
    <source>
        <strain evidence="3">Tucson 15010-1051.87</strain>
    </source>
</reference>